<sequence>MGGDLIQRTTSGGAVSSSVGSPSKIWRLGSRFKIAGRSTSSKDEKHGTPRQAQGEFDAHDSSIHLRSADSGSLHESQDSNCRKLQALTHRVRLISTGPSHVDAAYKEFSKHKDTCSSLCHAILLDDLPPVRNISSVGGSLTRRDSSLESPPSLRDVHDQRSSFSGRSLAEVVTAGGSRLTLGHDACLNAIREWKNCLEAMVDSFRVSLADTYKSYERDATPDMIDLLFNNKKYRREAVSRMRNASVTRVLSADPQFFPRYEIRFRNFEKVKLELVEIRHLLQSAESGIPPSWPVEELAIAPDGDAILEFANVASEGAACDPVLRFRVSSYILAKTSPIFSRMFSAGSPKLQLHEAENVEDQLPPPSTPYICKDGSEAKLFRMPQYEPNRLGSFEILLHAAHLHNDMVPRDVSFDQFVAISECCMRYKCTSPLELLVEHKWLPQWMHKGADDMPDGLLVISYAFGARQLFTRMSKSAILNLVDERDLQSKPWPQKIKEKIWAVRCAKMAQLYACCTNAVQEYVRPPSRDPGEQLPLPSPSDLRNRISMPGAAPKQGVTLSSSPRCPKGNHSCDAANLGWMMLTFNEMSVLSEVVRPAVTMHLAEAETRPRSLAQMVDLLRLMPSPAFPVHRGGVCDPSPAFRTAVSDVYNSITGLTLHDIDGRSHGWALSKHLAHEPQKVTTTGLSRMAAQDQAYTVAKELPDGVRAQILDELDEIGDLQATAQVSKDFYATYKRHEAELVRKFLRRDQASARRRAPDDSVDLKVLKTDADRMKREGAGAGADASDFNSDAVTLQSDDEDGDVEDSDDSDDEDVMSIVGALASPVHEVLYQSAGQPPQYSDNGSSPSNGRMSPATPRQMPTDQSRIPRPLAAKQPEVTTTPLGEPLMTDEEARRILWPDSLDLDPPYAVSMPPPGVEGSREKFRVGDPSFAEGLEEKTLVIIGEKQLRSDHERRIGLLKKDCGGSSARPGASCKAA</sequence>
<accession>A0A0F7ZV18</accession>
<evidence type="ECO:0000256" key="1">
    <source>
        <dbReference type="SAM" id="MobiDB-lite"/>
    </source>
</evidence>
<dbReference type="Proteomes" id="UP000054481">
    <property type="component" value="Unassembled WGS sequence"/>
</dbReference>
<evidence type="ECO:0000313" key="3">
    <source>
        <dbReference type="Proteomes" id="UP000054481"/>
    </source>
</evidence>
<name>A0A0F7ZV18_9HYPO</name>
<protein>
    <recommendedName>
        <fullName evidence="4">BTB domain-containing protein</fullName>
    </recommendedName>
</protein>
<dbReference type="AlphaFoldDB" id="A0A0F7ZV18"/>
<feature type="region of interest" description="Disordered" evidence="1">
    <location>
        <begin position="1"/>
        <end position="23"/>
    </location>
</feature>
<organism evidence="2 3">
    <name type="scientific">Hirsutella minnesotensis 3608</name>
    <dbReference type="NCBI Taxonomy" id="1043627"/>
    <lineage>
        <taxon>Eukaryota</taxon>
        <taxon>Fungi</taxon>
        <taxon>Dikarya</taxon>
        <taxon>Ascomycota</taxon>
        <taxon>Pezizomycotina</taxon>
        <taxon>Sordariomycetes</taxon>
        <taxon>Hypocreomycetidae</taxon>
        <taxon>Hypocreales</taxon>
        <taxon>Ophiocordycipitaceae</taxon>
        <taxon>Hirsutella</taxon>
    </lineage>
</organism>
<feature type="compositionally biased region" description="Low complexity" evidence="1">
    <location>
        <begin position="11"/>
        <end position="23"/>
    </location>
</feature>
<reference evidence="2 3" key="1">
    <citation type="journal article" date="2014" name="Genome Biol. Evol.">
        <title>Comparative genomics and transcriptomics analyses reveal divergent lifestyle features of nematode endoparasitic fungus Hirsutella minnesotensis.</title>
        <authorList>
            <person name="Lai Y."/>
            <person name="Liu K."/>
            <person name="Zhang X."/>
            <person name="Zhang X."/>
            <person name="Li K."/>
            <person name="Wang N."/>
            <person name="Shu C."/>
            <person name="Wu Y."/>
            <person name="Wang C."/>
            <person name="Bushley K.E."/>
            <person name="Xiang M."/>
            <person name="Liu X."/>
        </authorList>
    </citation>
    <scope>NUCLEOTIDE SEQUENCE [LARGE SCALE GENOMIC DNA]</scope>
    <source>
        <strain evidence="2 3">3608</strain>
    </source>
</reference>
<feature type="compositionally biased region" description="Polar residues" evidence="1">
    <location>
        <begin position="785"/>
        <end position="794"/>
    </location>
</feature>
<feature type="region of interest" description="Disordered" evidence="1">
    <location>
        <begin position="832"/>
        <end position="921"/>
    </location>
</feature>
<evidence type="ECO:0008006" key="4">
    <source>
        <dbReference type="Google" id="ProtNLM"/>
    </source>
</evidence>
<dbReference type="OrthoDB" id="5376710at2759"/>
<feature type="region of interest" description="Disordered" evidence="1">
    <location>
        <begin position="137"/>
        <end position="161"/>
    </location>
</feature>
<evidence type="ECO:0000313" key="2">
    <source>
        <dbReference type="EMBL" id="KJZ75838.1"/>
    </source>
</evidence>
<dbReference type="EMBL" id="KQ030514">
    <property type="protein sequence ID" value="KJZ75838.1"/>
    <property type="molecule type" value="Genomic_DNA"/>
</dbReference>
<keyword evidence="3" id="KW-1185">Reference proteome</keyword>
<feature type="compositionally biased region" description="Polar residues" evidence="1">
    <location>
        <begin position="832"/>
        <end position="849"/>
    </location>
</feature>
<proteinExistence type="predicted"/>
<gene>
    <name evidence="2" type="ORF">HIM_04662</name>
</gene>
<feature type="region of interest" description="Disordered" evidence="1">
    <location>
        <begin position="36"/>
        <end position="61"/>
    </location>
</feature>
<feature type="region of interest" description="Disordered" evidence="1">
    <location>
        <begin position="775"/>
        <end position="811"/>
    </location>
</feature>
<feature type="compositionally biased region" description="Acidic residues" evidence="1">
    <location>
        <begin position="795"/>
        <end position="811"/>
    </location>
</feature>